<dbReference type="AlphaFoldDB" id="A0A484IA82"/>
<evidence type="ECO:0000313" key="4">
    <source>
        <dbReference type="Proteomes" id="UP000294299"/>
    </source>
</evidence>
<organism evidence="3 4">
    <name type="scientific">Candidatus Nitrosocosmicus franklandianus</name>
    <dbReference type="NCBI Taxonomy" id="1798806"/>
    <lineage>
        <taxon>Archaea</taxon>
        <taxon>Nitrososphaerota</taxon>
        <taxon>Nitrososphaeria</taxon>
        <taxon>Nitrososphaerales</taxon>
        <taxon>Nitrososphaeraceae</taxon>
        <taxon>Candidatus Nitrosocosmicus</taxon>
    </lineage>
</organism>
<evidence type="ECO:0000256" key="1">
    <source>
        <dbReference type="SAM" id="MobiDB-lite"/>
    </source>
</evidence>
<dbReference type="EMBL" id="LR216287">
    <property type="protein sequence ID" value="VFJ12925.1"/>
    <property type="molecule type" value="Genomic_DNA"/>
</dbReference>
<gene>
    <name evidence="3" type="ORF">NFRAN_0603</name>
</gene>
<evidence type="ECO:0000313" key="3">
    <source>
        <dbReference type="EMBL" id="VFJ12925.1"/>
    </source>
</evidence>
<dbReference type="GeneID" id="39420115"/>
<keyword evidence="2" id="KW-0472">Membrane</keyword>
<proteinExistence type="predicted"/>
<dbReference type="KEGG" id="nfn:NFRAN_0603"/>
<accession>A0A484IA82</accession>
<sequence>MNITRPKIAIVIGLTIVTIILLYFYFNAFFLGQQPQEGEGPEPIEQQRIATPMGQDPFGVNEIYPTKENGREWFVNMQNPKEDPMFTISSNVPILRSALDNESWLINNTQVRMNVITPPGEQPWRDVEMTGYIKVRSIYDPNSSNQSEEDGSGNGNEGTGIPDLTFRARGGAHSSDNPCEGTALNGSFDILKREVLWKKEIWHTGGYTDSKGVVQAVDSSILNNWFGFKVIMYNINNDTGVKMETYIDVNNTNQWVKVTEVTDEGGWFANSSDEVFNSANCGKNKDYVVTNSGPIATFRGDNIAFDFKNLSIREINATAATTV</sequence>
<keyword evidence="2" id="KW-0812">Transmembrane</keyword>
<keyword evidence="4" id="KW-1185">Reference proteome</keyword>
<name>A0A484IA82_9ARCH</name>
<dbReference type="RefSeq" id="WP_134482933.1">
    <property type="nucleotide sequence ID" value="NZ_LR216287.1"/>
</dbReference>
<reference evidence="3 4" key="1">
    <citation type="submission" date="2019-02" db="EMBL/GenBank/DDBJ databases">
        <authorList>
            <person name="Lehtovirta-Morley E L."/>
        </authorList>
    </citation>
    <scope>NUCLEOTIDE SEQUENCE [LARGE SCALE GENOMIC DNA]</scope>
    <source>
        <strain evidence="3">NFRAN1</strain>
    </source>
</reference>
<protein>
    <submittedName>
        <fullName evidence="3">Uncharacterized protein</fullName>
    </submittedName>
</protein>
<dbReference type="Proteomes" id="UP000294299">
    <property type="component" value="Chromosome NFRAN"/>
</dbReference>
<feature type="region of interest" description="Disordered" evidence="1">
    <location>
        <begin position="139"/>
        <end position="178"/>
    </location>
</feature>
<evidence type="ECO:0000256" key="2">
    <source>
        <dbReference type="SAM" id="Phobius"/>
    </source>
</evidence>
<keyword evidence="2" id="KW-1133">Transmembrane helix</keyword>
<dbReference type="OrthoDB" id="10392at2157"/>
<feature type="transmembrane region" description="Helical" evidence="2">
    <location>
        <begin position="7"/>
        <end position="26"/>
    </location>
</feature>